<feature type="transmembrane region" description="Helical" evidence="1">
    <location>
        <begin position="327"/>
        <end position="353"/>
    </location>
</feature>
<dbReference type="InterPro" id="IPR011701">
    <property type="entry name" value="MFS"/>
</dbReference>
<feature type="transmembrane region" description="Helical" evidence="1">
    <location>
        <begin position="76"/>
        <end position="93"/>
    </location>
</feature>
<dbReference type="InterPro" id="IPR020846">
    <property type="entry name" value="MFS_dom"/>
</dbReference>
<evidence type="ECO:0000256" key="1">
    <source>
        <dbReference type="SAM" id="Phobius"/>
    </source>
</evidence>
<feature type="transmembrane region" description="Helical" evidence="1">
    <location>
        <begin position="161"/>
        <end position="182"/>
    </location>
</feature>
<name>A0A2U9IBA4_9CREN</name>
<accession>A0A2U9IBA4</accession>
<sequence>MNKSFPIISAIIIIGITFSLRASNNMIITTLPLIARYDFHFSSILIGVVSSLAAIFAFISSGLVNSKLKSKLRRRFFVLFSIFYAIIFPLFYFSNPFNIWFFASFLGFSMGLIMPNIMTYAGLFPDQRTRERMLSLYTLALSTSLILGPLIESVVLLKFTLFQAFLFFSLFAILVAIFSFFIKFPNDAPENGIKTTPVWKNPGFELSIALNLMYGIPFGMLTTFGGIFAVESFKASYSLATALFGIFFATSFLGRLILTVIPPRNLWTPIWVAASLTVIGLLLVFISPSLMFYILALVILGIPHGLTYPISLISISRSFSVEERNIANSYFSAIMMGFSSFIPIIISSIVNFFGIRDSFALLIPVALAFILFVIRIFLKQKI</sequence>
<feature type="transmembrane region" description="Helical" evidence="1">
    <location>
        <begin position="136"/>
        <end position="155"/>
    </location>
</feature>
<dbReference type="GeneID" id="36830574"/>
<keyword evidence="1" id="KW-0472">Membrane</keyword>
<dbReference type="CDD" id="cd06174">
    <property type="entry name" value="MFS"/>
    <property type="match status" value="1"/>
</dbReference>
<dbReference type="Gene3D" id="1.20.1250.20">
    <property type="entry name" value="MFS general substrate transporter like domains"/>
    <property type="match status" value="1"/>
</dbReference>
<dbReference type="Pfam" id="PF07690">
    <property type="entry name" value="MFS_1"/>
    <property type="match status" value="1"/>
</dbReference>
<feature type="transmembrane region" description="Helical" evidence="1">
    <location>
        <begin position="266"/>
        <end position="286"/>
    </location>
</feature>
<feature type="domain" description="Major facilitator superfamily (MFS) profile" evidence="2">
    <location>
        <begin position="165"/>
        <end position="382"/>
    </location>
</feature>
<dbReference type="PANTHER" id="PTHR23531:SF1">
    <property type="entry name" value="QUINOLENE RESISTANCE PROTEIN NORA"/>
    <property type="match status" value="1"/>
</dbReference>
<dbReference type="RefSeq" id="WP_110269182.1">
    <property type="nucleotide sequence ID" value="NZ_CP029289.2"/>
</dbReference>
<dbReference type="PANTHER" id="PTHR23531">
    <property type="entry name" value="QUINOLENE RESISTANCE PROTEIN NORA"/>
    <property type="match status" value="1"/>
</dbReference>
<dbReference type="EMBL" id="CP029289">
    <property type="protein sequence ID" value="AWR93298.1"/>
    <property type="molecule type" value="Genomic_DNA"/>
</dbReference>
<feature type="transmembrane region" description="Helical" evidence="1">
    <location>
        <begin position="292"/>
        <end position="315"/>
    </location>
</feature>
<evidence type="ECO:0000259" key="2">
    <source>
        <dbReference type="PROSITE" id="PS50850"/>
    </source>
</evidence>
<keyword evidence="4" id="KW-1185">Reference proteome</keyword>
<dbReference type="OrthoDB" id="34376at2157"/>
<dbReference type="GO" id="GO:0022857">
    <property type="term" value="F:transmembrane transporter activity"/>
    <property type="evidence" value="ECO:0007669"/>
    <property type="project" value="InterPro"/>
</dbReference>
<reference evidence="3 4" key="1">
    <citation type="submission" date="2018-05" db="EMBL/GenBank/DDBJ databases">
        <title>Complete Genome Sequences of Extremely Thermoacidophilic, Metal-Mobilizing Type-Strain Members of the Archaeal Family Sulfolobaceae: Acidianus brierleyi DSM-1651T, Acidianus sulfidivorans DSM-18786T, Metallosphaera hakonensis DSM-7519T, and Metallosphaera prunae DSM-10039T.</title>
        <authorList>
            <person name="Counts J.A."/>
            <person name="Kelly R.M."/>
        </authorList>
    </citation>
    <scope>NUCLEOTIDE SEQUENCE [LARGE SCALE GENOMIC DNA]</scope>
    <source>
        <strain evidence="3 4">DSM 1651</strain>
    </source>
</reference>
<dbReference type="AlphaFoldDB" id="A0A2U9IBA4"/>
<evidence type="ECO:0000313" key="3">
    <source>
        <dbReference type="EMBL" id="AWR93298.1"/>
    </source>
</evidence>
<dbReference type="Proteomes" id="UP000248044">
    <property type="component" value="Chromosome"/>
</dbReference>
<organism evidence="3 4">
    <name type="scientific">Acidianus brierleyi</name>
    <dbReference type="NCBI Taxonomy" id="41673"/>
    <lineage>
        <taxon>Archaea</taxon>
        <taxon>Thermoproteota</taxon>
        <taxon>Thermoprotei</taxon>
        <taxon>Sulfolobales</taxon>
        <taxon>Sulfolobaceae</taxon>
        <taxon>Acidianus</taxon>
    </lineage>
</organism>
<evidence type="ECO:0000313" key="4">
    <source>
        <dbReference type="Proteomes" id="UP000248044"/>
    </source>
</evidence>
<gene>
    <name evidence="3" type="ORF">DFR85_00420</name>
</gene>
<keyword evidence="1" id="KW-0812">Transmembrane</keyword>
<feature type="transmembrane region" description="Helical" evidence="1">
    <location>
        <begin position="99"/>
        <end position="124"/>
    </location>
</feature>
<proteinExistence type="predicted"/>
<dbReference type="PROSITE" id="PS50850">
    <property type="entry name" value="MFS"/>
    <property type="match status" value="1"/>
</dbReference>
<feature type="transmembrane region" description="Helical" evidence="1">
    <location>
        <begin position="235"/>
        <end position="254"/>
    </location>
</feature>
<feature type="transmembrane region" description="Helical" evidence="1">
    <location>
        <begin position="359"/>
        <end position="378"/>
    </location>
</feature>
<dbReference type="SUPFAM" id="SSF103473">
    <property type="entry name" value="MFS general substrate transporter"/>
    <property type="match status" value="1"/>
</dbReference>
<feature type="transmembrane region" description="Helical" evidence="1">
    <location>
        <begin position="203"/>
        <end position="229"/>
    </location>
</feature>
<feature type="transmembrane region" description="Helical" evidence="1">
    <location>
        <begin position="41"/>
        <end position="64"/>
    </location>
</feature>
<feature type="transmembrane region" description="Helical" evidence="1">
    <location>
        <begin position="7"/>
        <end position="35"/>
    </location>
</feature>
<keyword evidence="1" id="KW-1133">Transmembrane helix</keyword>
<dbReference type="InterPro" id="IPR052714">
    <property type="entry name" value="MFS_Exporter"/>
</dbReference>
<dbReference type="InterPro" id="IPR036259">
    <property type="entry name" value="MFS_trans_sf"/>
</dbReference>
<protein>
    <submittedName>
        <fullName evidence="3">MFS transporter</fullName>
    </submittedName>
</protein>
<dbReference type="KEGG" id="abri:DFR85_00420"/>